<protein>
    <submittedName>
        <fullName evidence="2">Uncharacterized protein</fullName>
    </submittedName>
</protein>
<organism evidence="1 2">
    <name type="scientific">Panagrolaimus sp. JU765</name>
    <dbReference type="NCBI Taxonomy" id="591449"/>
    <lineage>
        <taxon>Eukaryota</taxon>
        <taxon>Metazoa</taxon>
        <taxon>Ecdysozoa</taxon>
        <taxon>Nematoda</taxon>
        <taxon>Chromadorea</taxon>
        <taxon>Rhabditida</taxon>
        <taxon>Tylenchina</taxon>
        <taxon>Panagrolaimomorpha</taxon>
        <taxon>Panagrolaimoidea</taxon>
        <taxon>Panagrolaimidae</taxon>
        <taxon>Panagrolaimus</taxon>
    </lineage>
</organism>
<reference evidence="2" key="1">
    <citation type="submission" date="2022-11" db="UniProtKB">
        <authorList>
            <consortium name="WormBaseParasite"/>
        </authorList>
    </citation>
    <scope>IDENTIFICATION</scope>
</reference>
<evidence type="ECO:0000313" key="1">
    <source>
        <dbReference type="Proteomes" id="UP000887576"/>
    </source>
</evidence>
<dbReference type="WBParaSite" id="JU765_v2.g8685.t1">
    <property type="protein sequence ID" value="JU765_v2.g8685.t1"/>
    <property type="gene ID" value="JU765_v2.g8685"/>
</dbReference>
<proteinExistence type="predicted"/>
<evidence type="ECO:0000313" key="2">
    <source>
        <dbReference type="WBParaSite" id="JU765_v2.g8685.t1"/>
    </source>
</evidence>
<dbReference type="Proteomes" id="UP000887576">
    <property type="component" value="Unplaced"/>
</dbReference>
<name>A0AC34RPK0_9BILA</name>
<sequence>MSMQIGILLWAMKIMDENVKLREKSQREDMSLSERHQIARVVRILRGMLTVIYSLVFFGFCSFIPIIFHYFDIIDWQTTIGYYYLLDDYHCHCLNLLLPMEADPSLTEDDRLLLTESVQLSDDDEDPLSVKDDESLSVNNDDDDEEPVSEVESELPMESVQLSLDDDFELIL</sequence>
<accession>A0AC34RPK0</accession>